<protein>
    <submittedName>
        <fullName evidence="1">Uncharacterized protein</fullName>
    </submittedName>
</protein>
<name>A0ABT6R2X7_9BACL</name>
<dbReference type="Gene3D" id="3.30.460.10">
    <property type="entry name" value="Beta Polymerase, domain 2"/>
    <property type="match status" value="1"/>
</dbReference>
<sequence length="263" mass="30251">MQRQHALLNRLDQIGRQLEQTQDAWLLLGLGSVGQELERLDAYSDLDFFVITKPGQKQRFLDRLDWLESVHPLSFIFQNTVDGFKLLFADGIYGECAIFELDEMPDIAFSPGRIVWQDPTFPGVDLTVSKQVPPSIRRDTLDFALNEALTNLYVGLCRYARGERLSGLQLVEQHAFSNLLSVLHLLEPEVVYYPDQYGNERRAEQRFPQAKDRFADVLQGYNRVPQSALALLDWLEQLHPVNQAMADEIRRLAAVCQKQNEFK</sequence>
<dbReference type="Proteomes" id="UP001243286">
    <property type="component" value="Unassembled WGS sequence"/>
</dbReference>
<gene>
    <name evidence="1" type="ORF">QK289_09210</name>
</gene>
<evidence type="ECO:0000313" key="2">
    <source>
        <dbReference type="Proteomes" id="UP001243286"/>
    </source>
</evidence>
<reference evidence="1 2" key="1">
    <citation type="submission" date="2023-04" db="EMBL/GenBank/DDBJ databases">
        <title>Antarctic isolates genomes.</title>
        <authorList>
            <person name="Dimov S.G."/>
        </authorList>
    </citation>
    <scope>NUCLEOTIDE SEQUENCE [LARGE SCALE GENOMIC DNA]</scope>
    <source>
        <strain evidence="1 2">AL19</strain>
    </source>
</reference>
<dbReference type="RefSeq" id="WP_026829624.1">
    <property type="nucleotide sequence ID" value="NZ_JANJYY010000109.1"/>
</dbReference>
<comment type="caution">
    <text evidence="1">The sequence shown here is derived from an EMBL/GenBank/DDBJ whole genome shotgun (WGS) entry which is preliminary data.</text>
</comment>
<dbReference type="EMBL" id="JASBQV010000012">
    <property type="protein sequence ID" value="MDI3235183.1"/>
    <property type="molecule type" value="Genomic_DNA"/>
</dbReference>
<evidence type="ECO:0000313" key="1">
    <source>
        <dbReference type="EMBL" id="MDI3235183.1"/>
    </source>
</evidence>
<dbReference type="InterPro" id="IPR043519">
    <property type="entry name" value="NT_sf"/>
</dbReference>
<keyword evidence="2" id="KW-1185">Reference proteome</keyword>
<organism evidence="1 2">
    <name type="scientific">Exiguobacterium antarcticum</name>
    <dbReference type="NCBI Taxonomy" id="132920"/>
    <lineage>
        <taxon>Bacteria</taxon>
        <taxon>Bacillati</taxon>
        <taxon>Bacillota</taxon>
        <taxon>Bacilli</taxon>
        <taxon>Bacillales</taxon>
        <taxon>Bacillales Family XII. Incertae Sedis</taxon>
        <taxon>Exiguobacterium</taxon>
    </lineage>
</organism>
<proteinExistence type="predicted"/>
<accession>A0ABT6R2X7</accession>